<feature type="transmembrane region" description="Helical" evidence="1">
    <location>
        <begin position="49"/>
        <end position="68"/>
    </location>
</feature>
<keyword evidence="1" id="KW-1133">Transmembrane helix</keyword>
<organism evidence="4 5">
    <name type="scientific">Paenibacillus contaminans</name>
    <dbReference type="NCBI Taxonomy" id="450362"/>
    <lineage>
        <taxon>Bacteria</taxon>
        <taxon>Bacillati</taxon>
        <taxon>Bacillota</taxon>
        <taxon>Bacilli</taxon>
        <taxon>Bacillales</taxon>
        <taxon>Paenibacillaceae</taxon>
        <taxon>Paenibacillus</taxon>
    </lineage>
</organism>
<dbReference type="InterPro" id="IPR035919">
    <property type="entry name" value="EAL_sf"/>
</dbReference>
<evidence type="ECO:0000256" key="1">
    <source>
        <dbReference type="SAM" id="Phobius"/>
    </source>
</evidence>
<dbReference type="InterPro" id="IPR052155">
    <property type="entry name" value="Biofilm_reg_signaling"/>
</dbReference>
<evidence type="ECO:0000313" key="4">
    <source>
        <dbReference type="EMBL" id="RAV21771.1"/>
    </source>
</evidence>
<reference evidence="4 5" key="1">
    <citation type="journal article" date="2009" name="Int. J. Syst. Evol. Microbiol.">
        <title>Paenibacillus contaminans sp. nov., isolated from a contaminated laboratory plate.</title>
        <authorList>
            <person name="Chou J.H."/>
            <person name="Lee J.H."/>
            <person name="Lin M.C."/>
            <person name="Chang P.S."/>
            <person name="Arun A.B."/>
            <person name="Young C.C."/>
            <person name="Chen W.M."/>
        </authorList>
    </citation>
    <scope>NUCLEOTIDE SEQUENCE [LARGE SCALE GENOMIC DNA]</scope>
    <source>
        <strain evidence="4 5">CKOBP-6</strain>
    </source>
</reference>
<dbReference type="SUPFAM" id="SSF141868">
    <property type="entry name" value="EAL domain-like"/>
    <property type="match status" value="1"/>
</dbReference>
<dbReference type="PROSITE" id="PS50887">
    <property type="entry name" value="GGDEF"/>
    <property type="match status" value="1"/>
</dbReference>
<dbReference type="SUPFAM" id="SSF55073">
    <property type="entry name" value="Nucleotide cyclase"/>
    <property type="match status" value="1"/>
</dbReference>
<dbReference type="EMBL" id="QMFB01000003">
    <property type="protein sequence ID" value="RAV21771.1"/>
    <property type="molecule type" value="Genomic_DNA"/>
</dbReference>
<sequence length="614" mass="68959">MALFPNSSYSAYEVLSMLHKNGKVFAIGHLSIPLVLAGIYFTANQQTTMLPLFFFSFVWFLLLSYFAFGIGRLSEWLRKRAVWAVTLTDFAIYLAIQLLPEWAPHTEPDWLILFLVPLYAFELGTFASLAVSAGGMIMLFASHAAWGITIASLETLIIVGAMVLIVFFIGPSTDRLNRLAYYDLLTGLPNRHLLKSRLNASLRHADKHRHLTAVMLVDLDQFKYVNDNLGHDAGDQLLKIITERLRSILPAKAMLARMGGDEFTILLANAANADDAASIARATIDVMQQSISLNRNEVFLTTSIGIALYPDDASDANSIMRNAEAAMYRAKENGRNNFQFYRRQMDDDSTTERVRKEAMLRHAIDRDELVVYYQPRLNTKTEELVCVEALVRWKHPVQGMIPPNEFIPLAEDTGLIVQIGEQVLRKACKQRKKWTEQGMPQFRVSVNLSTRQFRHTELPEVIAQTLKETGLSPDLLELEITETAAMQDAHYAGLMLQALKETGLTISIDDFGTGYSSLSYLKRFPIDVIKIDRSFISGIHKNADDAAIVRAIIVLAKTLKLEVTAEGVETSEQIAYLESLGCDEIQGFVIGKPMDADDLVRWHFIRQESLQTSG</sequence>
<dbReference type="FunFam" id="3.20.20.450:FF:000001">
    <property type="entry name" value="Cyclic di-GMP phosphodiesterase yahA"/>
    <property type="match status" value="1"/>
</dbReference>
<feature type="transmembrane region" description="Helical" evidence="1">
    <location>
        <begin position="111"/>
        <end position="132"/>
    </location>
</feature>
<dbReference type="FunFam" id="3.30.70.270:FF:000001">
    <property type="entry name" value="Diguanylate cyclase domain protein"/>
    <property type="match status" value="1"/>
</dbReference>
<evidence type="ECO:0000313" key="5">
    <source>
        <dbReference type="Proteomes" id="UP000250369"/>
    </source>
</evidence>
<feature type="domain" description="EAL" evidence="2">
    <location>
        <begin position="353"/>
        <end position="607"/>
    </location>
</feature>
<proteinExistence type="predicted"/>
<keyword evidence="1" id="KW-0812">Transmembrane</keyword>
<dbReference type="SMART" id="SM00267">
    <property type="entry name" value="GGDEF"/>
    <property type="match status" value="1"/>
</dbReference>
<dbReference type="InterPro" id="IPR001633">
    <property type="entry name" value="EAL_dom"/>
</dbReference>
<comment type="caution">
    <text evidence="4">The sequence shown here is derived from an EMBL/GenBank/DDBJ whole genome shotgun (WGS) entry which is preliminary data.</text>
</comment>
<dbReference type="Pfam" id="PF00990">
    <property type="entry name" value="GGDEF"/>
    <property type="match status" value="1"/>
</dbReference>
<dbReference type="AlphaFoldDB" id="A0A329MP85"/>
<feature type="domain" description="GGDEF" evidence="3">
    <location>
        <begin position="210"/>
        <end position="343"/>
    </location>
</feature>
<dbReference type="PANTHER" id="PTHR44757:SF2">
    <property type="entry name" value="BIOFILM ARCHITECTURE MAINTENANCE PROTEIN MBAA"/>
    <property type="match status" value="1"/>
</dbReference>
<accession>A0A329MP85</accession>
<name>A0A329MP85_9BACL</name>
<dbReference type="InterPro" id="IPR000160">
    <property type="entry name" value="GGDEF_dom"/>
</dbReference>
<protein>
    <recommendedName>
        <fullName evidence="6">GGDEF-domain containing protein</fullName>
    </recommendedName>
</protein>
<evidence type="ECO:0000259" key="3">
    <source>
        <dbReference type="PROSITE" id="PS50887"/>
    </source>
</evidence>
<dbReference type="Gene3D" id="3.20.20.450">
    <property type="entry name" value="EAL domain"/>
    <property type="match status" value="1"/>
</dbReference>
<dbReference type="CDD" id="cd01949">
    <property type="entry name" value="GGDEF"/>
    <property type="match status" value="1"/>
</dbReference>
<keyword evidence="1" id="KW-0472">Membrane</keyword>
<dbReference type="InterPro" id="IPR029787">
    <property type="entry name" value="Nucleotide_cyclase"/>
</dbReference>
<feature type="transmembrane region" description="Helical" evidence="1">
    <location>
        <begin position="24"/>
        <end position="43"/>
    </location>
</feature>
<dbReference type="Proteomes" id="UP000250369">
    <property type="component" value="Unassembled WGS sequence"/>
</dbReference>
<feature type="transmembrane region" description="Helical" evidence="1">
    <location>
        <begin position="80"/>
        <end position="99"/>
    </location>
</feature>
<dbReference type="PANTHER" id="PTHR44757">
    <property type="entry name" value="DIGUANYLATE CYCLASE DGCP"/>
    <property type="match status" value="1"/>
</dbReference>
<dbReference type="SMART" id="SM00052">
    <property type="entry name" value="EAL"/>
    <property type="match status" value="1"/>
</dbReference>
<evidence type="ECO:0008006" key="6">
    <source>
        <dbReference type="Google" id="ProtNLM"/>
    </source>
</evidence>
<gene>
    <name evidence="4" type="ORF">DQG23_06845</name>
</gene>
<dbReference type="NCBIfam" id="TIGR00254">
    <property type="entry name" value="GGDEF"/>
    <property type="match status" value="1"/>
</dbReference>
<feature type="transmembrane region" description="Helical" evidence="1">
    <location>
        <begin position="144"/>
        <end position="169"/>
    </location>
</feature>
<keyword evidence="5" id="KW-1185">Reference proteome</keyword>
<dbReference type="InterPro" id="IPR043128">
    <property type="entry name" value="Rev_trsase/Diguanyl_cyclase"/>
</dbReference>
<dbReference type="Pfam" id="PF00563">
    <property type="entry name" value="EAL"/>
    <property type="match status" value="1"/>
</dbReference>
<dbReference type="CDD" id="cd01948">
    <property type="entry name" value="EAL"/>
    <property type="match status" value="1"/>
</dbReference>
<evidence type="ECO:0000259" key="2">
    <source>
        <dbReference type="PROSITE" id="PS50883"/>
    </source>
</evidence>
<dbReference type="Gene3D" id="3.30.70.270">
    <property type="match status" value="1"/>
</dbReference>
<dbReference type="PROSITE" id="PS50883">
    <property type="entry name" value="EAL"/>
    <property type="match status" value="1"/>
</dbReference>